<proteinExistence type="predicted"/>
<name>A0A6H0KVN5_9BACE</name>
<organism evidence="4 5">
    <name type="scientific">Bacteroides faecium</name>
    <dbReference type="NCBI Taxonomy" id="2715212"/>
    <lineage>
        <taxon>Bacteria</taxon>
        <taxon>Pseudomonadati</taxon>
        <taxon>Bacteroidota</taxon>
        <taxon>Bacteroidia</taxon>
        <taxon>Bacteroidales</taxon>
        <taxon>Bacteroidaceae</taxon>
        <taxon>Bacteroides</taxon>
    </lineage>
</organism>
<evidence type="ECO:0000259" key="3">
    <source>
        <dbReference type="Pfam" id="PF01471"/>
    </source>
</evidence>
<accession>A0A6H0KVN5</accession>
<reference evidence="4 5" key="1">
    <citation type="submission" date="2020-03" db="EMBL/GenBank/DDBJ databases">
        <title>Genomic analysis of Bacteroides faecium CBA7301.</title>
        <authorList>
            <person name="Kim J."/>
            <person name="Roh S.W."/>
        </authorList>
    </citation>
    <scope>NUCLEOTIDE SEQUENCE [LARGE SCALE GENOMIC DNA]</scope>
    <source>
        <strain evidence="4 5">CBA7301</strain>
    </source>
</reference>
<sequence length="296" mass="32306">MKKSSKKIIKSVLLSAIVSLFHANAEAVEAQGLSLSLDDLNNGNKKDEMSPLNNKIYYNVLKLKKNGDLTLIAGHRSHYSHRSSGGGGHYSHSSHRSSSYGGSYSSGSSNSGSSTSYSTPKKTYATYSLGDRILTSGSYGADVTKLTDLLVLAKYLRKNWITQKSNYSQFNNHVVSAIKRFQKDAGLKQTGVVDATTISHLQAWDTNKTTIVLGIRDLQYIDSTSIVSGNDVSELVVLLKKAGYAPDPSKLQYSGQQVIFTEDIAMAIKMFQAYNSLSVTGIADEKTIQKLRSKIK</sequence>
<dbReference type="Proteomes" id="UP000501780">
    <property type="component" value="Chromosome"/>
</dbReference>
<evidence type="ECO:0000313" key="4">
    <source>
        <dbReference type="EMBL" id="QIU97121.1"/>
    </source>
</evidence>
<dbReference type="KEGG" id="bfc:BacF7301_24525"/>
<dbReference type="Pfam" id="PF01471">
    <property type="entry name" value="PG_binding_1"/>
    <property type="match status" value="2"/>
</dbReference>
<keyword evidence="2" id="KW-0732">Signal</keyword>
<evidence type="ECO:0000313" key="5">
    <source>
        <dbReference type="Proteomes" id="UP000501780"/>
    </source>
</evidence>
<dbReference type="InterPro" id="IPR052905">
    <property type="entry name" value="LD-transpeptidase_YkuD-like"/>
</dbReference>
<dbReference type="EMBL" id="CP050831">
    <property type="protein sequence ID" value="QIU97121.1"/>
    <property type="molecule type" value="Genomic_DNA"/>
</dbReference>
<feature type="signal peptide" evidence="2">
    <location>
        <begin position="1"/>
        <end position="25"/>
    </location>
</feature>
<feature type="region of interest" description="Disordered" evidence="1">
    <location>
        <begin position="80"/>
        <end position="119"/>
    </location>
</feature>
<protein>
    <submittedName>
        <fullName evidence="4">Peptidoglycan-binding protein</fullName>
    </submittedName>
</protein>
<keyword evidence="5" id="KW-1185">Reference proteome</keyword>
<dbReference type="InterPro" id="IPR036365">
    <property type="entry name" value="PGBD-like_sf"/>
</dbReference>
<feature type="domain" description="Peptidoglycan binding-like" evidence="3">
    <location>
        <begin position="142"/>
        <end position="201"/>
    </location>
</feature>
<dbReference type="AlphaFoldDB" id="A0A6H0KVN5"/>
<dbReference type="RefSeq" id="WP_167966820.1">
    <property type="nucleotide sequence ID" value="NZ_CP050831.1"/>
</dbReference>
<dbReference type="InterPro" id="IPR036366">
    <property type="entry name" value="PGBDSf"/>
</dbReference>
<dbReference type="Gene3D" id="1.10.101.10">
    <property type="entry name" value="PGBD-like superfamily/PGBD"/>
    <property type="match status" value="2"/>
</dbReference>
<dbReference type="PANTHER" id="PTHR41533">
    <property type="entry name" value="L,D-TRANSPEPTIDASE HI_1667-RELATED"/>
    <property type="match status" value="1"/>
</dbReference>
<feature type="compositionally biased region" description="Low complexity" evidence="1">
    <location>
        <begin position="96"/>
        <end position="118"/>
    </location>
</feature>
<dbReference type="PANTHER" id="PTHR41533:SF1">
    <property type="entry name" value="L,D-TRANSPEPTIDASE YCBB-RELATED"/>
    <property type="match status" value="1"/>
</dbReference>
<dbReference type="SUPFAM" id="SSF47090">
    <property type="entry name" value="PGBD-like"/>
    <property type="match status" value="2"/>
</dbReference>
<feature type="chain" id="PRO_5026235205" evidence="2">
    <location>
        <begin position="26"/>
        <end position="296"/>
    </location>
</feature>
<evidence type="ECO:0000256" key="1">
    <source>
        <dbReference type="SAM" id="MobiDB-lite"/>
    </source>
</evidence>
<feature type="domain" description="Peptidoglycan binding-like" evidence="3">
    <location>
        <begin position="228"/>
        <end position="291"/>
    </location>
</feature>
<gene>
    <name evidence="4" type="ORF">BacF7301_24525</name>
</gene>
<dbReference type="InterPro" id="IPR002477">
    <property type="entry name" value="Peptidoglycan-bd-like"/>
</dbReference>
<evidence type="ECO:0000256" key="2">
    <source>
        <dbReference type="SAM" id="SignalP"/>
    </source>
</evidence>